<evidence type="ECO:0000313" key="1">
    <source>
        <dbReference type="EMBL" id="KAK4745522.1"/>
    </source>
</evidence>
<dbReference type="AlphaFoldDB" id="A0AAN7JJ05"/>
<name>A0AAN7JJ05_9MYRT</name>
<sequence>MKSVSSLNPNASSYVPLSQRVVDCKTETLRGADKITENSINSCQVYVEREACDVSNSHEIESFPITGKFSPEGYYAEGSSSLPVLLTEKLVLDEEYNMDLDYLEMRFPEFSHQSLSGVYIANRGDIEASIDMLNDLEYSPYESPECLPETLDIGDVAETVPSIEYTTLKLKNVVGEEADASSSIHHPSSAN</sequence>
<comment type="caution">
    <text evidence="1">The sequence shown here is derived from an EMBL/GenBank/DDBJ whole genome shotgun (WGS) entry which is preliminary data.</text>
</comment>
<protein>
    <recommendedName>
        <fullName evidence="3">CUE domain-containing protein</fullName>
    </recommendedName>
</protein>
<organism evidence="1 2">
    <name type="scientific">Trapa incisa</name>
    <dbReference type="NCBI Taxonomy" id="236973"/>
    <lineage>
        <taxon>Eukaryota</taxon>
        <taxon>Viridiplantae</taxon>
        <taxon>Streptophyta</taxon>
        <taxon>Embryophyta</taxon>
        <taxon>Tracheophyta</taxon>
        <taxon>Spermatophyta</taxon>
        <taxon>Magnoliopsida</taxon>
        <taxon>eudicotyledons</taxon>
        <taxon>Gunneridae</taxon>
        <taxon>Pentapetalae</taxon>
        <taxon>rosids</taxon>
        <taxon>malvids</taxon>
        <taxon>Myrtales</taxon>
        <taxon>Lythraceae</taxon>
        <taxon>Trapa</taxon>
    </lineage>
</organism>
<keyword evidence="2" id="KW-1185">Reference proteome</keyword>
<reference evidence="1 2" key="1">
    <citation type="journal article" date="2023" name="Hortic Res">
        <title>Pangenome of water caltrop reveals structural variations and asymmetric subgenome divergence after allopolyploidization.</title>
        <authorList>
            <person name="Zhang X."/>
            <person name="Chen Y."/>
            <person name="Wang L."/>
            <person name="Yuan Y."/>
            <person name="Fang M."/>
            <person name="Shi L."/>
            <person name="Lu R."/>
            <person name="Comes H.P."/>
            <person name="Ma Y."/>
            <person name="Chen Y."/>
            <person name="Huang G."/>
            <person name="Zhou Y."/>
            <person name="Zheng Z."/>
            <person name="Qiu Y."/>
        </authorList>
    </citation>
    <scope>NUCLEOTIDE SEQUENCE [LARGE SCALE GENOMIC DNA]</scope>
    <source>
        <tissue evidence="1">Roots</tissue>
    </source>
</reference>
<accession>A0AAN7JJ05</accession>
<evidence type="ECO:0000313" key="2">
    <source>
        <dbReference type="Proteomes" id="UP001345219"/>
    </source>
</evidence>
<evidence type="ECO:0008006" key="3">
    <source>
        <dbReference type="Google" id="ProtNLM"/>
    </source>
</evidence>
<dbReference type="PANTHER" id="PTHR37252:SF3">
    <property type="entry name" value="POLYADENYLATE-BINDING PROTEIN-INTERACTING PROTEIN 6"/>
    <property type="match status" value="1"/>
</dbReference>
<dbReference type="Proteomes" id="UP001345219">
    <property type="component" value="Chromosome 10"/>
</dbReference>
<dbReference type="EMBL" id="JAXIOK010000021">
    <property type="protein sequence ID" value="KAK4745522.1"/>
    <property type="molecule type" value="Genomic_DNA"/>
</dbReference>
<dbReference type="Gene3D" id="1.10.8.10">
    <property type="entry name" value="DNA helicase RuvA subunit, C-terminal domain"/>
    <property type="match status" value="1"/>
</dbReference>
<proteinExistence type="predicted"/>
<dbReference type="PANTHER" id="PTHR37252">
    <property type="entry name" value="POLYADENYLATE-BINDING PROTEIN-INTERACTING PROTEIN 6"/>
    <property type="match status" value="1"/>
</dbReference>
<gene>
    <name evidence="1" type="ORF">SAY87_011834</name>
</gene>
<dbReference type="InterPro" id="IPR038981">
    <property type="entry name" value="CID5/CID6"/>
</dbReference>